<dbReference type="InterPro" id="IPR021671">
    <property type="entry name" value="PD(D/E)XK_Endonuc"/>
</dbReference>
<dbReference type="Gene3D" id="3.40.1350.10">
    <property type="match status" value="1"/>
</dbReference>
<dbReference type="EMBL" id="JAAGSC010000044">
    <property type="protein sequence ID" value="NDY97083.1"/>
    <property type="molecule type" value="Genomic_DNA"/>
</dbReference>
<evidence type="ECO:0000313" key="3">
    <source>
        <dbReference type="Proteomes" id="UP000484885"/>
    </source>
</evidence>
<dbReference type="GO" id="GO:0003676">
    <property type="term" value="F:nucleic acid binding"/>
    <property type="evidence" value="ECO:0007669"/>
    <property type="project" value="InterPro"/>
</dbReference>
<reference evidence="2 3" key="1">
    <citation type="submission" date="2020-02" db="EMBL/GenBank/DDBJ databases">
        <authorList>
            <person name="Zhang X.-Y."/>
        </authorList>
    </citation>
    <scope>NUCLEOTIDE SEQUENCE [LARGE SCALE GENOMIC DNA]</scope>
    <source>
        <strain evidence="2 3">C33</strain>
    </source>
</reference>
<accession>A0A845UZ24</accession>
<proteinExistence type="predicted"/>
<feature type="domain" description="PD(D/E)XK endonuclease" evidence="1">
    <location>
        <begin position="2"/>
        <end position="133"/>
    </location>
</feature>
<dbReference type="Pfam" id="PF11645">
    <property type="entry name" value="PDDEXK_5"/>
    <property type="match status" value="1"/>
</dbReference>
<name>A0A845UZ24_9GAMM</name>
<dbReference type="RefSeq" id="WP_164212449.1">
    <property type="nucleotide sequence ID" value="NZ_JAAGSC010000044.1"/>
</dbReference>
<comment type="caution">
    <text evidence="2">The sequence shown here is derived from an EMBL/GenBank/DDBJ whole genome shotgun (WGS) entry which is preliminary data.</text>
</comment>
<dbReference type="InterPro" id="IPR011856">
    <property type="entry name" value="tRNA_endonuc-like_dom_sf"/>
</dbReference>
<sequence>MHHTKEKGDLGVLKAQVDLFEQGFTILQPLTEHAPFDLVAYRGGRFVRIQVKYRRLDRTGKLEVKFWTSWADRNGTHSVPVDKNEVDVYCVYCPDTDECYYLDPGQFGYSACLRVRATKNRQSRGVRFASDFRRVP</sequence>
<gene>
    <name evidence="2" type="ORF">G3I74_15245</name>
</gene>
<dbReference type="AlphaFoldDB" id="A0A845UZ24"/>
<evidence type="ECO:0000259" key="1">
    <source>
        <dbReference type="Pfam" id="PF11645"/>
    </source>
</evidence>
<organism evidence="2 3">
    <name type="scientific">Wenzhouxiangella limi</name>
    <dbReference type="NCBI Taxonomy" id="2707351"/>
    <lineage>
        <taxon>Bacteria</taxon>
        <taxon>Pseudomonadati</taxon>
        <taxon>Pseudomonadota</taxon>
        <taxon>Gammaproteobacteria</taxon>
        <taxon>Chromatiales</taxon>
        <taxon>Wenzhouxiangellaceae</taxon>
        <taxon>Wenzhouxiangella</taxon>
    </lineage>
</organism>
<evidence type="ECO:0000313" key="2">
    <source>
        <dbReference type="EMBL" id="NDY97083.1"/>
    </source>
</evidence>
<keyword evidence="3" id="KW-1185">Reference proteome</keyword>
<dbReference type="Proteomes" id="UP000484885">
    <property type="component" value="Unassembled WGS sequence"/>
</dbReference>
<protein>
    <recommendedName>
        <fullName evidence="1">PD(D/E)XK endonuclease domain-containing protein</fullName>
    </recommendedName>
</protein>